<dbReference type="EMBL" id="UINC01015333">
    <property type="protein sequence ID" value="SVA64647.1"/>
    <property type="molecule type" value="Genomic_DNA"/>
</dbReference>
<dbReference type="SUPFAM" id="SSF56796">
    <property type="entry name" value="Dehydroquinate synthase-like"/>
    <property type="match status" value="1"/>
</dbReference>
<name>A0A381XKE8_9ZZZZ</name>
<dbReference type="EC" id="4.2.3.4" evidence="4"/>
<dbReference type="GO" id="GO:0003856">
    <property type="term" value="F:3-dehydroquinate synthase activity"/>
    <property type="evidence" value="ECO:0007669"/>
    <property type="project" value="UniProtKB-EC"/>
</dbReference>
<comment type="catalytic activity">
    <reaction evidence="1">
        <text>7-phospho-2-dehydro-3-deoxy-D-arabino-heptonate = 3-dehydroquinate + phosphate</text>
        <dbReference type="Rhea" id="RHEA:21968"/>
        <dbReference type="ChEBI" id="CHEBI:32364"/>
        <dbReference type="ChEBI" id="CHEBI:43474"/>
        <dbReference type="ChEBI" id="CHEBI:58394"/>
        <dbReference type="EC" id="4.2.3.4"/>
    </reaction>
</comment>
<feature type="domain" description="3-dehydroquinate synthase N-terminal" evidence="9">
    <location>
        <begin position="3"/>
        <end position="111"/>
    </location>
</feature>
<sequence length="299" mass="33828">MFNANELNKNQLSVNKILTILLKKNFHRNDCLISVGGGITGDVSGFASSIFKRGIKFINVPTTLLAQVDSSIGGKTGINSIHGKNSIGSFYQPSLVISDINFLKTLPKREIICGYGEILKHSLIANKKFFLFLNKNATKILNLKSPFIEKSIHQSCLIKKRIIEIDEKEKNLRKILNFGHTFAHAYEATLQYSKKLNHGEAVILGIMNASKFSLKNNLLSKDEFELIKNHLIQFKLPIKLRKKISSNKLNNIVSFMKKDKKNNTKKINLILLKKIGQPILNLNFENKKIHSFLKGELIN</sequence>
<dbReference type="NCBIfam" id="TIGR01357">
    <property type="entry name" value="aroB"/>
    <property type="match status" value="1"/>
</dbReference>
<evidence type="ECO:0000256" key="7">
    <source>
        <dbReference type="ARBA" id="ARBA00023141"/>
    </source>
</evidence>
<keyword evidence="6" id="KW-0520">NAD</keyword>
<dbReference type="Gene3D" id="3.40.50.1970">
    <property type="match status" value="1"/>
</dbReference>
<evidence type="ECO:0000259" key="9">
    <source>
        <dbReference type="Pfam" id="PF01761"/>
    </source>
</evidence>
<dbReference type="GO" id="GO:0009073">
    <property type="term" value="P:aromatic amino acid family biosynthetic process"/>
    <property type="evidence" value="ECO:0007669"/>
    <property type="project" value="UniProtKB-KW"/>
</dbReference>
<keyword evidence="8" id="KW-0456">Lyase</keyword>
<evidence type="ECO:0000256" key="4">
    <source>
        <dbReference type="ARBA" id="ARBA00013031"/>
    </source>
</evidence>
<dbReference type="CDD" id="cd08195">
    <property type="entry name" value="DHQS"/>
    <property type="match status" value="1"/>
</dbReference>
<dbReference type="InterPro" id="IPR056179">
    <property type="entry name" value="DHQS_C"/>
</dbReference>
<evidence type="ECO:0000256" key="5">
    <source>
        <dbReference type="ARBA" id="ARBA00022605"/>
    </source>
</evidence>
<evidence type="ECO:0000313" key="11">
    <source>
        <dbReference type="EMBL" id="SVA64647.1"/>
    </source>
</evidence>
<accession>A0A381XKE8</accession>
<dbReference type="Pfam" id="PF24621">
    <property type="entry name" value="DHQS_C"/>
    <property type="match status" value="1"/>
</dbReference>
<dbReference type="InterPro" id="IPR030960">
    <property type="entry name" value="DHQS/DOIS_N"/>
</dbReference>
<organism evidence="11">
    <name type="scientific">marine metagenome</name>
    <dbReference type="NCBI Taxonomy" id="408172"/>
    <lineage>
        <taxon>unclassified sequences</taxon>
        <taxon>metagenomes</taxon>
        <taxon>ecological metagenomes</taxon>
    </lineage>
</organism>
<dbReference type="InterPro" id="IPR016037">
    <property type="entry name" value="DHQ_synth_AroB"/>
</dbReference>
<evidence type="ECO:0000256" key="8">
    <source>
        <dbReference type="ARBA" id="ARBA00023239"/>
    </source>
</evidence>
<gene>
    <name evidence="11" type="ORF">METZ01_LOCUS117501</name>
</gene>
<evidence type="ECO:0000256" key="3">
    <source>
        <dbReference type="ARBA" id="ARBA00004661"/>
    </source>
</evidence>
<dbReference type="Gene3D" id="1.20.1090.10">
    <property type="entry name" value="Dehydroquinate synthase-like - alpha domain"/>
    <property type="match status" value="1"/>
</dbReference>
<dbReference type="PANTHER" id="PTHR43622">
    <property type="entry name" value="3-DEHYDROQUINATE SYNTHASE"/>
    <property type="match status" value="1"/>
</dbReference>
<evidence type="ECO:0000256" key="6">
    <source>
        <dbReference type="ARBA" id="ARBA00023027"/>
    </source>
</evidence>
<dbReference type="GO" id="GO:0008652">
    <property type="term" value="P:amino acid biosynthetic process"/>
    <property type="evidence" value="ECO:0007669"/>
    <property type="project" value="UniProtKB-KW"/>
</dbReference>
<dbReference type="PANTHER" id="PTHR43622:SF7">
    <property type="entry name" value="3-DEHYDROQUINATE SYNTHASE, CHLOROPLASTIC"/>
    <property type="match status" value="1"/>
</dbReference>
<comment type="cofactor">
    <cofactor evidence="2">
        <name>NAD(+)</name>
        <dbReference type="ChEBI" id="CHEBI:57540"/>
    </cofactor>
</comment>
<keyword evidence="5" id="KW-0028">Amino-acid biosynthesis</keyword>
<dbReference type="GO" id="GO:0005737">
    <property type="term" value="C:cytoplasm"/>
    <property type="evidence" value="ECO:0007669"/>
    <property type="project" value="InterPro"/>
</dbReference>
<evidence type="ECO:0000256" key="1">
    <source>
        <dbReference type="ARBA" id="ARBA00001393"/>
    </source>
</evidence>
<dbReference type="AlphaFoldDB" id="A0A381XKE8"/>
<dbReference type="Pfam" id="PF01761">
    <property type="entry name" value="DHQ_synthase"/>
    <property type="match status" value="1"/>
</dbReference>
<evidence type="ECO:0000256" key="2">
    <source>
        <dbReference type="ARBA" id="ARBA00001911"/>
    </source>
</evidence>
<reference evidence="11" key="1">
    <citation type="submission" date="2018-05" db="EMBL/GenBank/DDBJ databases">
        <authorList>
            <person name="Lanie J.A."/>
            <person name="Ng W.-L."/>
            <person name="Kazmierczak K.M."/>
            <person name="Andrzejewski T.M."/>
            <person name="Davidsen T.M."/>
            <person name="Wayne K.J."/>
            <person name="Tettelin H."/>
            <person name="Glass J.I."/>
            <person name="Rusch D."/>
            <person name="Podicherti R."/>
            <person name="Tsui H.-C.T."/>
            <person name="Winkler M.E."/>
        </authorList>
    </citation>
    <scope>NUCLEOTIDE SEQUENCE</scope>
</reference>
<evidence type="ECO:0000259" key="10">
    <source>
        <dbReference type="Pfam" id="PF24621"/>
    </source>
</evidence>
<protein>
    <recommendedName>
        <fullName evidence="4">3-dehydroquinate synthase</fullName>
        <ecNumber evidence="4">4.2.3.4</ecNumber>
    </recommendedName>
</protein>
<proteinExistence type="predicted"/>
<feature type="domain" description="3-dehydroquinate synthase C-terminal" evidence="10">
    <location>
        <begin position="114"/>
        <end position="262"/>
    </location>
</feature>
<comment type="pathway">
    <text evidence="3">Metabolic intermediate biosynthesis; chorismate biosynthesis; chorismate from D-erythrose 4-phosphate and phosphoenolpyruvate: step 2/7.</text>
</comment>
<dbReference type="InterPro" id="IPR050071">
    <property type="entry name" value="Dehydroquinate_synthase"/>
</dbReference>
<keyword evidence="7" id="KW-0057">Aromatic amino acid biosynthesis</keyword>